<reference evidence="5 6" key="1">
    <citation type="submission" date="2013-08" db="EMBL/GenBank/DDBJ databases">
        <title>Genome sequencing of Lysobacter.</title>
        <authorList>
            <person name="Zhang S."/>
            <person name="Wang G."/>
        </authorList>
    </citation>
    <scope>NUCLEOTIDE SEQUENCE [LARGE SCALE GENOMIC DNA]</scope>
    <source>
        <strain evidence="5 6">GH1-9</strain>
    </source>
</reference>
<keyword evidence="1" id="KW-0902">Two-component regulatory system</keyword>
<proteinExistence type="predicted"/>
<dbReference type="Gene3D" id="3.40.50.2300">
    <property type="match status" value="1"/>
</dbReference>
<dbReference type="SUPFAM" id="SSF52172">
    <property type="entry name" value="CheY-like"/>
    <property type="match status" value="1"/>
</dbReference>
<accession>A0A0A0ET50</accession>
<evidence type="ECO:0000256" key="1">
    <source>
        <dbReference type="ARBA" id="ARBA00023012"/>
    </source>
</evidence>
<dbReference type="PANTHER" id="PTHR37299:SF1">
    <property type="entry name" value="STAGE 0 SPORULATION PROTEIN A HOMOLOG"/>
    <property type="match status" value="1"/>
</dbReference>
<dbReference type="SMART" id="SM00850">
    <property type="entry name" value="LytTR"/>
    <property type="match status" value="1"/>
</dbReference>
<feature type="domain" description="Response regulatory" evidence="3">
    <location>
        <begin position="6"/>
        <end position="119"/>
    </location>
</feature>
<dbReference type="Proteomes" id="UP000029998">
    <property type="component" value="Unassembled WGS sequence"/>
</dbReference>
<dbReference type="GO" id="GO:0000156">
    <property type="term" value="F:phosphorelay response regulator activity"/>
    <property type="evidence" value="ECO:0007669"/>
    <property type="project" value="InterPro"/>
</dbReference>
<keyword evidence="6" id="KW-1185">Reference proteome</keyword>
<dbReference type="PANTHER" id="PTHR37299">
    <property type="entry name" value="TRANSCRIPTIONAL REGULATOR-RELATED"/>
    <property type="match status" value="1"/>
</dbReference>
<evidence type="ECO:0000313" key="5">
    <source>
        <dbReference type="EMBL" id="KGM54136.1"/>
    </source>
</evidence>
<evidence type="ECO:0000259" key="3">
    <source>
        <dbReference type="PROSITE" id="PS50110"/>
    </source>
</evidence>
<dbReference type="PROSITE" id="PS50930">
    <property type="entry name" value="HTH_LYTTR"/>
    <property type="match status" value="1"/>
</dbReference>
<keyword evidence="2" id="KW-0597">Phosphoprotein</keyword>
<dbReference type="Gene3D" id="2.40.50.1020">
    <property type="entry name" value="LytTr DNA-binding domain"/>
    <property type="match status" value="1"/>
</dbReference>
<evidence type="ECO:0000256" key="2">
    <source>
        <dbReference type="PROSITE-ProRule" id="PRU00169"/>
    </source>
</evidence>
<evidence type="ECO:0000313" key="6">
    <source>
        <dbReference type="Proteomes" id="UP000029998"/>
    </source>
</evidence>
<comment type="caution">
    <text evidence="5">The sequence shown here is derived from an EMBL/GenBank/DDBJ whole genome shotgun (WGS) entry which is preliminary data.</text>
</comment>
<dbReference type="STRING" id="1385517.N800_05300"/>
<dbReference type="InterPro" id="IPR001789">
    <property type="entry name" value="Sig_transdc_resp-reg_receiver"/>
</dbReference>
<organism evidence="5 6">
    <name type="scientific">Lysobacter daejeonensis GH1-9</name>
    <dbReference type="NCBI Taxonomy" id="1385517"/>
    <lineage>
        <taxon>Bacteria</taxon>
        <taxon>Pseudomonadati</taxon>
        <taxon>Pseudomonadota</taxon>
        <taxon>Gammaproteobacteria</taxon>
        <taxon>Lysobacterales</taxon>
        <taxon>Lysobacteraceae</taxon>
        <taxon>Aerolutibacter</taxon>
    </lineage>
</organism>
<dbReference type="InterPro" id="IPR046947">
    <property type="entry name" value="LytR-like"/>
</dbReference>
<name>A0A0A0ET50_9GAMM</name>
<protein>
    <recommendedName>
        <fullName evidence="7">Chemotaxis protein CheY</fullName>
    </recommendedName>
</protein>
<feature type="modified residue" description="4-aspartylphosphate" evidence="2">
    <location>
        <position position="59"/>
    </location>
</feature>
<dbReference type="SMART" id="SM00448">
    <property type="entry name" value="REC"/>
    <property type="match status" value="1"/>
</dbReference>
<feature type="domain" description="HTH LytTR-type" evidence="4">
    <location>
        <begin position="151"/>
        <end position="257"/>
    </location>
</feature>
<dbReference type="EMBL" id="AVPU01000016">
    <property type="protein sequence ID" value="KGM54136.1"/>
    <property type="molecule type" value="Genomic_DNA"/>
</dbReference>
<dbReference type="eggNOG" id="COG3279">
    <property type="taxonomic scope" value="Bacteria"/>
</dbReference>
<dbReference type="InterPro" id="IPR011006">
    <property type="entry name" value="CheY-like_superfamily"/>
</dbReference>
<evidence type="ECO:0008006" key="7">
    <source>
        <dbReference type="Google" id="ProtNLM"/>
    </source>
</evidence>
<dbReference type="PROSITE" id="PS50110">
    <property type="entry name" value="RESPONSE_REGULATORY"/>
    <property type="match status" value="1"/>
</dbReference>
<dbReference type="Pfam" id="PF00072">
    <property type="entry name" value="Response_reg"/>
    <property type="match status" value="1"/>
</dbReference>
<dbReference type="Pfam" id="PF04397">
    <property type="entry name" value="LytTR"/>
    <property type="match status" value="1"/>
</dbReference>
<dbReference type="InterPro" id="IPR007492">
    <property type="entry name" value="LytTR_DNA-bd_dom"/>
</dbReference>
<dbReference type="GO" id="GO:0003677">
    <property type="term" value="F:DNA binding"/>
    <property type="evidence" value="ECO:0007669"/>
    <property type="project" value="InterPro"/>
</dbReference>
<evidence type="ECO:0000259" key="4">
    <source>
        <dbReference type="PROSITE" id="PS50930"/>
    </source>
</evidence>
<gene>
    <name evidence="5" type="ORF">N800_05300</name>
</gene>
<sequence>MTAPLHALIVEDEPVAGDTLRALLTEFAPELTLEPSIGAIAPAIARLAQAPPPALVFMDVHLADGLCFEIFDALPPTSPVIFTTAYDQFALQAFEAFGIDYLLKPIRPARLATALAKWRRLRESNIPADPPTGPAAARHYFHASRQYRRRILVQSGETLVSLALEDVAYFHKALVVRVVTHGGRAYPVSQSLDELEQTLDPTVFIRVNRQVIVRAEAIARIDRGFKSRLELTLTPPLAEACTVSQERAGALRDWLDR</sequence>
<dbReference type="AlphaFoldDB" id="A0A0A0ET50"/>